<sequence>MQNNRFFYDETLGLHISHSPLLVSSRVIKAARDVGVNVKWNDKGYISSISYTDARKLCNALDIYMMSVSEYMSLLQRAPQIASPHFAEWLSDTFSFCEGDYLDATGRKLFSYTARPGWFDPRLTNSEGYPLSLVGCNVPSMWKFWTPGDPDLVSGALRGFVSSSATCSLDLGIPVFAQHPMMMIRECYRKKLLVTKSPILSIWSRYNSLTLSRDDAKIRDFLLSLDLDSLKPEETVDEFQAAKELEMLVDMRGKRLLLTNDSDCNMRIIGLSDMIKAFEVVPGSSSTFVMGHPNPDADSVVSSVFEAARRALVAKDKSKSHFAWAESIPAEVQHILGDALSEKISLDPQKPGPSDDIILVDCQNIEDHRKHQVKGVIDHHILTEQFPYYVAVSHEVSWSSTVQVYNKFLGSNLDLDGTTARILLEATRLEAEPELLKRMSALDRIAIARLEKIADTPSAYPSLMQVLTHSTNSAKETFYKDYKQTNFGFTVIKSSSSDPMTISYRRFAEVNNEKEHLPLTIVKEIVYDPRFSTAERETFQLVFNDSFHDKGFRAAVRNVIKHACRAFHKVALLEPDNDTIVIMQPLTQMPRLLLMPLLEEIVKEHLRFTFSHKLNRYIACGFFSGKTVKYGEAGETENVHCQLSYIKVKDLLQSSNNTSFMSLPMYWKAYHEFKALRDRHSLASLRSKTYVEVLDTYIAHLPNYEEDFGGGDKFTRKDGVYLLKNGNDKALIQRLSSAQPALIYPEKGCENSGIPTEIEDPNQYGNRSLWRYWSPDAAENIATRGHIFVMDQTAIDLKIRPMESTDRLTFRPIYCDIPDLKYTVREIAGAGSTSQNWVQVSISPRLFSIYDM</sequence>
<dbReference type="Pfam" id="PF01368">
    <property type="entry name" value="DHH"/>
    <property type="match status" value="1"/>
</dbReference>
<name>A0AAN8N3P9_9PEZI</name>
<feature type="domain" description="DDH" evidence="1">
    <location>
        <begin position="287"/>
        <end position="410"/>
    </location>
</feature>
<dbReference type="InterPro" id="IPR001667">
    <property type="entry name" value="DDH_dom"/>
</dbReference>
<accession>A0AAN8N3P9</accession>
<dbReference type="InterPro" id="IPR038763">
    <property type="entry name" value="DHH_sf"/>
</dbReference>
<dbReference type="Proteomes" id="UP001307849">
    <property type="component" value="Unassembled WGS sequence"/>
</dbReference>
<comment type="caution">
    <text evidence="2">The sequence shown here is derived from an EMBL/GenBank/DDBJ whole genome shotgun (WGS) entry which is preliminary data.</text>
</comment>
<dbReference type="EMBL" id="JAVHJM010000011">
    <property type="protein sequence ID" value="KAK6502687.1"/>
    <property type="molecule type" value="Genomic_DNA"/>
</dbReference>
<proteinExistence type="predicted"/>
<evidence type="ECO:0000259" key="1">
    <source>
        <dbReference type="Pfam" id="PF01368"/>
    </source>
</evidence>
<evidence type="ECO:0000313" key="2">
    <source>
        <dbReference type="EMBL" id="KAK6502687.1"/>
    </source>
</evidence>
<organism evidence="2 3">
    <name type="scientific">Arthrobotrys conoides</name>
    <dbReference type="NCBI Taxonomy" id="74498"/>
    <lineage>
        <taxon>Eukaryota</taxon>
        <taxon>Fungi</taxon>
        <taxon>Dikarya</taxon>
        <taxon>Ascomycota</taxon>
        <taxon>Pezizomycotina</taxon>
        <taxon>Orbiliomycetes</taxon>
        <taxon>Orbiliales</taxon>
        <taxon>Orbiliaceae</taxon>
        <taxon>Arthrobotrys</taxon>
    </lineage>
</organism>
<dbReference type="SUPFAM" id="SSF64182">
    <property type="entry name" value="DHH phosphoesterases"/>
    <property type="match status" value="1"/>
</dbReference>
<dbReference type="AlphaFoldDB" id="A0AAN8N3P9"/>
<protein>
    <recommendedName>
        <fullName evidence="1">DDH domain-containing protein</fullName>
    </recommendedName>
</protein>
<evidence type="ECO:0000313" key="3">
    <source>
        <dbReference type="Proteomes" id="UP001307849"/>
    </source>
</evidence>
<gene>
    <name evidence="2" type="ORF">TWF506_003265</name>
</gene>
<dbReference type="Gene3D" id="3.90.1640.10">
    <property type="entry name" value="inorganic pyrophosphatase (n-terminal core)"/>
    <property type="match status" value="1"/>
</dbReference>
<keyword evidence="3" id="KW-1185">Reference proteome</keyword>
<reference evidence="2 3" key="1">
    <citation type="submission" date="2019-10" db="EMBL/GenBank/DDBJ databases">
        <authorList>
            <person name="Palmer J.M."/>
        </authorList>
    </citation>
    <scope>NUCLEOTIDE SEQUENCE [LARGE SCALE GENOMIC DNA]</scope>
    <source>
        <strain evidence="2 3">TWF506</strain>
    </source>
</reference>